<proteinExistence type="predicted"/>
<reference evidence="1" key="2">
    <citation type="journal article" date="2015" name="Fish Shellfish Immunol.">
        <title>Early steps in the European eel (Anguilla anguilla)-Vibrio vulnificus interaction in the gills: Role of the RtxA13 toxin.</title>
        <authorList>
            <person name="Callol A."/>
            <person name="Pajuelo D."/>
            <person name="Ebbesson L."/>
            <person name="Teles M."/>
            <person name="MacKenzie S."/>
            <person name="Amaro C."/>
        </authorList>
    </citation>
    <scope>NUCLEOTIDE SEQUENCE</scope>
</reference>
<sequence length="42" mass="4066">MSLSPGSRGCGGSGSACRLFVCVCAAGVRPPAGAGVTEALRR</sequence>
<organism evidence="1">
    <name type="scientific">Anguilla anguilla</name>
    <name type="common">European freshwater eel</name>
    <name type="synonym">Muraena anguilla</name>
    <dbReference type="NCBI Taxonomy" id="7936"/>
    <lineage>
        <taxon>Eukaryota</taxon>
        <taxon>Metazoa</taxon>
        <taxon>Chordata</taxon>
        <taxon>Craniata</taxon>
        <taxon>Vertebrata</taxon>
        <taxon>Euteleostomi</taxon>
        <taxon>Actinopterygii</taxon>
        <taxon>Neopterygii</taxon>
        <taxon>Teleostei</taxon>
        <taxon>Anguilliformes</taxon>
        <taxon>Anguillidae</taxon>
        <taxon>Anguilla</taxon>
    </lineage>
</organism>
<dbReference type="AlphaFoldDB" id="A0A0E9VZU3"/>
<reference evidence="1" key="1">
    <citation type="submission" date="2014-11" db="EMBL/GenBank/DDBJ databases">
        <authorList>
            <person name="Amaro Gonzalez C."/>
        </authorList>
    </citation>
    <scope>NUCLEOTIDE SEQUENCE</scope>
</reference>
<accession>A0A0E9VZU3</accession>
<protein>
    <submittedName>
        <fullName evidence="1">Uncharacterized protein</fullName>
    </submittedName>
</protein>
<evidence type="ECO:0000313" key="1">
    <source>
        <dbReference type="EMBL" id="JAH82728.1"/>
    </source>
</evidence>
<dbReference type="EMBL" id="GBXM01025849">
    <property type="protein sequence ID" value="JAH82728.1"/>
    <property type="molecule type" value="Transcribed_RNA"/>
</dbReference>
<name>A0A0E9VZU3_ANGAN</name>